<dbReference type="EMBL" id="MT142562">
    <property type="protein sequence ID" value="QJA85227.1"/>
    <property type="molecule type" value="Genomic_DNA"/>
</dbReference>
<evidence type="ECO:0000256" key="1">
    <source>
        <dbReference type="SAM" id="MobiDB-lite"/>
    </source>
</evidence>
<name>A0A6M3KT11_9ZZZZ</name>
<reference evidence="2" key="1">
    <citation type="submission" date="2020-03" db="EMBL/GenBank/DDBJ databases">
        <title>The deep terrestrial virosphere.</title>
        <authorList>
            <person name="Holmfeldt K."/>
            <person name="Nilsson E."/>
            <person name="Simone D."/>
            <person name="Lopez-Fernandez M."/>
            <person name="Wu X."/>
            <person name="de Brujin I."/>
            <person name="Lundin D."/>
            <person name="Andersson A."/>
            <person name="Bertilsson S."/>
            <person name="Dopson M."/>
        </authorList>
    </citation>
    <scope>NUCLEOTIDE SEQUENCE</scope>
    <source>
        <strain evidence="2">MM415B02248</strain>
    </source>
</reference>
<protein>
    <submittedName>
        <fullName evidence="2">Uncharacterized protein</fullName>
    </submittedName>
</protein>
<gene>
    <name evidence="2" type="ORF">MM415B02248_0007</name>
</gene>
<sequence length="56" mass="6855">MICEECGRPFFFNQYYMCDRCPQTRLKAQGEKKMKNEINENETRESQAKEKEKWKT</sequence>
<feature type="region of interest" description="Disordered" evidence="1">
    <location>
        <begin position="29"/>
        <end position="56"/>
    </location>
</feature>
<accession>A0A6M3KT11</accession>
<proteinExistence type="predicted"/>
<organism evidence="2">
    <name type="scientific">viral metagenome</name>
    <dbReference type="NCBI Taxonomy" id="1070528"/>
    <lineage>
        <taxon>unclassified sequences</taxon>
        <taxon>metagenomes</taxon>
        <taxon>organismal metagenomes</taxon>
    </lineage>
</organism>
<dbReference type="AlphaFoldDB" id="A0A6M3KT11"/>
<evidence type="ECO:0000313" key="2">
    <source>
        <dbReference type="EMBL" id="QJA85227.1"/>
    </source>
</evidence>